<dbReference type="Gene3D" id="3.40.630.30">
    <property type="match status" value="1"/>
</dbReference>
<evidence type="ECO:0000259" key="2">
    <source>
        <dbReference type="PROSITE" id="PS51186"/>
    </source>
</evidence>
<evidence type="ECO:0000313" key="3">
    <source>
        <dbReference type="EMBL" id="MFC4530798.1"/>
    </source>
</evidence>
<proteinExistence type="predicted"/>
<protein>
    <submittedName>
        <fullName evidence="3">GNAT family N-acetyltransferase</fullName>
        <ecNumber evidence="3">2.3.-.-</ecNumber>
    </submittedName>
</protein>
<evidence type="ECO:0000313" key="4">
    <source>
        <dbReference type="Proteomes" id="UP001596004"/>
    </source>
</evidence>
<keyword evidence="3" id="KW-0012">Acyltransferase</keyword>
<dbReference type="EMBL" id="JBHSFP010000004">
    <property type="protein sequence ID" value="MFC4530798.1"/>
    <property type="molecule type" value="Genomic_DNA"/>
</dbReference>
<keyword evidence="3" id="KW-0808">Transferase</keyword>
<accession>A0ABV9CDG7</accession>
<comment type="caution">
    <text evidence="3">The sequence shown here is derived from an EMBL/GenBank/DDBJ whole genome shotgun (WGS) entry which is preliminary data.</text>
</comment>
<dbReference type="PROSITE" id="PS51186">
    <property type="entry name" value="GNAT"/>
    <property type="match status" value="1"/>
</dbReference>
<sequence>MNQTQEEARRTLPAPVLLAPRARTAPETLSGPGPAAAVLIRPGRLDDEARVRSFVEGLSPASRSLRFFSGVPRPGGALVRAMITSSEARDVLVAVDAGERVIGHAMSFTREASTEIAVVVADEWQGVGLGSRLVRTLLRRAVARGARAVTMDVMGENRKVLAMVGRWWPHAEMRAASGAVEIAASLEVAAAG</sequence>
<dbReference type="RefSeq" id="WP_380838878.1">
    <property type="nucleotide sequence ID" value="NZ_JBHSFP010000004.1"/>
</dbReference>
<name>A0ABV9CDG7_9ACTN</name>
<evidence type="ECO:0000256" key="1">
    <source>
        <dbReference type="SAM" id="MobiDB-lite"/>
    </source>
</evidence>
<dbReference type="EC" id="2.3.-.-" evidence="3"/>
<dbReference type="GO" id="GO:0016746">
    <property type="term" value="F:acyltransferase activity"/>
    <property type="evidence" value="ECO:0007669"/>
    <property type="project" value="UniProtKB-KW"/>
</dbReference>
<dbReference type="InterPro" id="IPR000182">
    <property type="entry name" value="GNAT_dom"/>
</dbReference>
<feature type="compositionally biased region" description="Basic and acidic residues" evidence="1">
    <location>
        <begin position="1"/>
        <end position="10"/>
    </location>
</feature>
<reference evidence="4" key="1">
    <citation type="journal article" date="2019" name="Int. J. Syst. Evol. Microbiol.">
        <title>The Global Catalogue of Microorganisms (GCM) 10K type strain sequencing project: providing services to taxonomists for standard genome sequencing and annotation.</title>
        <authorList>
            <consortium name="The Broad Institute Genomics Platform"/>
            <consortium name="The Broad Institute Genome Sequencing Center for Infectious Disease"/>
            <person name="Wu L."/>
            <person name="Ma J."/>
        </authorList>
    </citation>
    <scope>NUCLEOTIDE SEQUENCE [LARGE SCALE GENOMIC DNA]</scope>
    <source>
        <strain evidence="4">CGMCC 4.7132</strain>
    </source>
</reference>
<keyword evidence="4" id="KW-1185">Reference proteome</keyword>
<dbReference type="Proteomes" id="UP001596004">
    <property type="component" value="Unassembled WGS sequence"/>
</dbReference>
<dbReference type="SUPFAM" id="SSF55729">
    <property type="entry name" value="Acyl-CoA N-acyltransferases (Nat)"/>
    <property type="match status" value="1"/>
</dbReference>
<dbReference type="InterPro" id="IPR016181">
    <property type="entry name" value="Acyl_CoA_acyltransferase"/>
</dbReference>
<gene>
    <name evidence="3" type="ORF">ACFO60_08475</name>
</gene>
<feature type="region of interest" description="Disordered" evidence="1">
    <location>
        <begin position="1"/>
        <end position="35"/>
    </location>
</feature>
<feature type="domain" description="N-acetyltransferase" evidence="2">
    <location>
        <begin position="38"/>
        <end position="187"/>
    </location>
</feature>
<organism evidence="3 4">
    <name type="scientific">Sphaerisporangium dianthi</name>
    <dbReference type="NCBI Taxonomy" id="1436120"/>
    <lineage>
        <taxon>Bacteria</taxon>
        <taxon>Bacillati</taxon>
        <taxon>Actinomycetota</taxon>
        <taxon>Actinomycetes</taxon>
        <taxon>Streptosporangiales</taxon>
        <taxon>Streptosporangiaceae</taxon>
        <taxon>Sphaerisporangium</taxon>
    </lineage>
</organism>
<dbReference type="Pfam" id="PF00583">
    <property type="entry name" value="Acetyltransf_1"/>
    <property type="match status" value="1"/>
</dbReference>